<dbReference type="InterPro" id="IPR042243">
    <property type="entry name" value="HypD_1"/>
</dbReference>
<dbReference type="PANTHER" id="PTHR30149:SF0">
    <property type="entry name" value="HYDROGENASE MATURATION FACTOR HYPD"/>
    <property type="match status" value="1"/>
</dbReference>
<proteinExistence type="inferred from homology"/>
<keyword evidence="5" id="KW-1185">Reference proteome</keyword>
<evidence type="ECO:0000313" key="4">
    <source>
        <dbReference type="EMBL" id="MDA5107080.1"/>
    </source>
</evidence>
<dbReference type="Proteomes" id="UP001151071">
    <property type="component" value="Unassembled WGS sequence"/>
</dbReference>
<evidence type="ECO:0000313" key="5">
    <source>
        <dbReference type="Proteomes" id="UP001151071"/>
    </source>
</evidence>
<dbReference type="GO" id="GO:0005506">
    <property type="term" value="F:iron ion binding"/>
    <property type="evidence" value="ECO:0007669"/>
    <property type="project" value="TreeGrafter"/>
</dbReference>
<dbReference type="PIRSF" id="PIRSF005622">
    <property type="entry name" value="Hydrgn_mat_hypD"/>
    <property type="match status" value="1"/>
</dbReference>
<organism evidence="4 5">
    <name type="scientific">Brevibacillus thermoruber</name>
    <dbReference type="NCBI Taxonomy" id="33942"/>
    <lineage>
        <taxon>Bacteria</taxon>
        <taxon>Bacillati</taxon>
        <taxon>Bacillota</taxon>
        <taxon>Bacilli</taxon>
        <taxon>Bacillales</taxon>
        <taxon>Paenibacillaceae</taxon>
        <taxon>Brevibacillus</taxon>
    </lineage>
</organism>
<dbReference type="InterPro" id="IPR042244">
    <property type="entry name" value="HypD_2_sf"/>
</dbReference>
<evidence type="ECO:0000256" key="3">
    <source>
        <dbReference type="ARBA" id="ARBA00023004"/>
    </source>
</evidence>
<comment type="caution">
    <text evidence="4">The sequence shown here is derived from an EMBL/GenBank/DDBJ whole genome shotgun (WGS) entry which is preliminary data.</text>
</comment>
<dbReference type="InterPro" id="IPR002780">
    <property type="entry name" value="Hyd_form_HypD"/>
</dbReference>
<comment type="similarity">
    <text evidence="1">Belongs to the HypD family.</text>
</comment>
<gene>
    <name evidence="4" type="primary">hypD</name>
    <name evidence="4" type="ORF">O3V59_01775</name>
</gene>
<dbReference type="Pfam" id="PF01924">
    <property type="entry name" value="HypD"/>
    <property type="match status" value="1"/>
</dbReference>
<dbReference type="GO" id="GO:0051604">
    <property type="term" value="P:protein maturation"/>
    <property type="evidence" value="ECO:0007669"/>
    <property type="project" value="TreeGrafter"/>
</dbReference>
<evidence type="ECO:0000256" key="1">
    <source>
        <dbReference type="ARBA" id="ARBA00007888"/>
    </source>
</evidence>
<evidence type="ECO:0000256" key="2">
    <source>
        <dbReference type="ARBA" id="ARBA00022723"/>
    </source>
</evidence>
<keyword evidence="3" id="KW-0408">Iron</keyword>
<accession>A0A9X3TMB4</accession>
<dbReference type="EMBL" id="JAPYYP010000002">
    <property type="protein sequence ID" value="MDA5107080.1"/>
    <property type="molecule type" value="Genomic_DNA"/>
</dbReference>
<dbReference type="GO" id="GO:0070025">
    <property type="term" value="F:carbon monoxide binding"/>
    <property type="evidence" value="ECO:0007669"/>
    <property type="project" value="TreeGrafter"/>
</dbReference>
<dbReference type="AlphaFoldDB" id="A0A9X3TMB4"/>
<reference evidence="4" key="1">
    <citation type="submission" date="2022-12" db="EMBL/GenBank/DDBJ databases">
        <title>Draft genome sequence of the thermophilic strain Brevibacillus thermoruber HT42, isolated from Los Humeros, Puebla, Mexico, with biotechnological potential.</title>
        <authorList>
            <person name="Lara Sanchez J."/>
            <person name="Solis Palacios R."/>
            <person name="Bustos Baena A.S."/>
            <person name="Ruz Baez A.E."/>
            <person name="Espinosa Luna G."/>
            <person name="Oliart Ros R.M."/>
        </authorList>
    </citation>
    <scope>NUCLEOTIDE SEQUENCE</scope>
    <source>
        <strain evidence="4">HT42</strain>
    </source>
</reference>
<dbReference type="PANTHER" id="PTHR30149">
    <property type="entry name" value="HYDROGENASE PROTEIN ASSEMBLY PROTEIN HYPD"/>
    <property type="match status" value="1"/>
</dbReference>
<protein>
    <submittedName>
        <fullName evidence="4">Hydrogenase formation protein HypD</fullName>
    </submittedName>
</protein>
<dbReference type="Gene3D" id="6.10.20.100">
    <property type="match status" value="1"/>
</dbReference>
<dbReference type="Gene3D" id="3.40.50.11750">
    <property type="entry name" value="HypD, alpha/beta domain 1"/>
    <property type="match status" value="2"/>
</dbReference>
<keyword evidence="2" id="KW-0479">Metal-binding</keyword>
<dbReference type="GO" id="GO:0051539">
    <property type="term" value="F:4 iron, 4 sulfur cluster binding"/>
    <property type="evidence" value="ECO:0007669"/>
    <property type="project" value="TreeGrafter"/>
</dbReference>
<dbReference type="NCBIfam" id="TIGR00075">
    <property type="entry name" value="hypD"/>
    <property type="match status" value="1"/>
</dbReference>
<sequence length="371" mass="41227">MNVFSYRDGKMFQQLSEKIIPFLASSIERLGRKFRFMEVCGTHTVSFSKTGIRELLAPYVELISGPGCPVCVTDQSDMDHMIAYAREKDVIVTTFGDMMKVPGSVSTLSRERADGADVRIVYSADDAVETAKQNCNRQVVFLGVGFETTAPGIALAIQKASRERCRNFFVYSAHKLTPPAVQTLIQDAEHQIDGFLLPGHVSVMIGRKGWMFLADKHPAVIGGFEPIDLLTSIYFLARNVISGKTDIMNLYSRFVREEGNPKALDILKKTFQIIPVQWRGFGEIDNSGLAIGSSYNSYDAARMIPIQKPKTKTAKGCRCGEIVKGKEKPFQCKLFGRACTPEKPLGPCMVSSEGACSTYYYFEKDKELVNT</sequence>
<name>A0A9X3TMB4_9BACL</name>
<dbReference type="RefSeq" id="WP_271139352.1">
    <property type="nucleotide sequence ID" value="NZ_JAPYYP010000002.1"/>
</dbReference>